<dbReference type="PANTHER" id="PTHR42734:SF19">
    <property type="entry name" value="IRON COMPOUNDS ABC TRANSPORTER, ATP-BINDING PROTEIN"/>
    <property type="match status" value="1"/>
</dbReference>
<dbReference type="CDD" id="cd03214">
    <property type="entry name" value="ABC_Iron-Siderophores_B12_Hemin"/>
    <property type="match status" value="1"/>
</dbReference>
<dbReference type="AlphaFoldDB" id="A0A0P8WK11"/>
<reference evidence="5 6" key="1">
    <citation type="submission" date="2015-09" db="EMBL/GenBank/DDBJ databases">
        <title>Genome sequence of Oxobacter pfennigii DSM 3222.</title>
        <authorList>
            <person name="Poehlein A."/>
            <person name="Bengelsdorf F.R."/>
            <person name="Schiel-Bengelsdorf B."/>
            <person name="Duerre P."/>
            <person name="Daniel R."/>
        </authorList>
    </citation>
    <scope>NUCLEOTIDE SEQUENCE [LARGE SCALE GENOMIC DNA]</scope>
    <source>
        <strain evidence="5 6">DSM 3222</strain>
    </source>
</reference>
<dbReference type="Pfam" id="PF00005">
    <property type="entry name" value="ABC_tran"/>
    <property type="match status" value="1"/>
</dbReference>
<dbReference type="PROSITE" id="PS50893">
    <property type="entry name" value="ABC_TRANSPORTER_2"/>
    <property type="match status" value="1"/>
</dbReference>
<dbReference type="InterPro" id="IPR050153">
    <property type="entry name" value="Metal_Ion_Import_ABC"/>
</dbReference>
<evidence type="ECO:0000313" key="6">
    <source>
        <dbReference type="Proteomes" id="UP000050326"/>
    </source>
</evidence>
<dbReference type="PATRIC" id="fig|36849.3.peg.4572"/>
<comment type="caution">
    <text evidence="5">The sequence shown here is derived from an EMBL/GenBank/DDBJ whole genome shotgun (WGS) entry which is preliminary data.</text>
</comment>
<protein>
    <submittedName>
        <fullName evidence="5">Putative ABC transporter ATP-binding protein</fullName>
    </submittedName>
</protein>
<keyword evidence="2" id="KW-0547">Nucleotide-binding</keyword>
<dbReference type="InterPro" id="IPR003439">
    <property type="entry name" value="ABC_transporter-like_ATP-bd"/>
</dbReference>
<dbReference type="PROSITE" id="PS00211">
    <property type="entry name" value="ABC_TRANSPORTER_1"/>
    <property type="match status" value="1"/>
</dbReference>
<evidence type="ECO:0000256" key="2">
    <source>
        <dbReference type="ARBA" id="ARBA00022741"/>
    </source>
</evidence>
<evidence type="ECO:0000256" key="3">
    <source>
        <dbReference type="ARBA" id="ARBA00022840"/>
    </source>
</evidence>
<evidence type="ECO:0000259" key="4">
    <source>
        <dbReference type="PROSITE" id="PS50893"/>
    </source>
</evidence>
<dbReference type="InterPro" id="IPR003593">
    <property type="entry name" value="AAA+_ATPase"/>
</dbReference>
<evidence type="ECO:0000256" key="1">
    <source>
        <dbReference type="ARBA" id="ARBA00022448"/>
    </source>
</evidence>
<dbReference type="GO" id="GO:0016887">
    <property type="term" value="F:ATP hydrolysis activity"/>
    <property type="evidence" value="ECO:0007669"/>
    <property type="project" value="InterPro"/>
</dbReference>
<dbReference type="SMART" id="SM00382">
    <property type="entry name" value="AAA"/>
    <property type="match status" value="1"/>
</dbReference>
<dbReference type="GO" id="GO:0005524">
    <property type="term" value="F:ATP binding"/>
    <property type="evidence" value="ECO:0007669"/>
    <property type="project" value="UniProtKB-KW"/>
</dbReference>
<dbReference type="InterPro" id="IPR027417">
    <property type="entry name" value="P-loop_NTPase"/>
</dbReference>
<dbReference type="RefSeq" id="WP_054877239.1">
    <property type="nucleotide sequence ID" value="NZ_LKET01000068.1"/>
</dbReference>
<keyword evidence="6" id="KW-1185">Reference proteome</keyword>
<dbReference type="STRING" id="36849.OXPF_43250"/>
<dbReference type="PANTHER" id="PTHR42734">
    <property type="entry name" value="METAL TRANSPORT SYSTEM ATP-BINDING PROTEIN TM_0124-RELATED"/>
    <property type="match status" value="1"/>
</dbReference>
<name>A0A0P8WK11_9CLOT</name>
<keyword evidence="3 5" id="KW-0067">ATP-binding</keyword>
<dbReference type="Gene3D" id="3.40.50.300">
    <property type="entry name" value="P-loop containing nucleotide triphosphate hydrolases"/>
    <property type="match status" value="1"/>
</dbReference>
<dbReference type="EMBL" id="LKET01000068">
    <property type="protein sequence ID" value="KPU42540.1"/>
    <property type="molecule type" value="Genomic_DNA"/>
</dbReference>
<dbReference type="SUPFAM" id="SSF52540">
    <property type="entry name" value="P-loop containing nucleoside triphosphate hydrolases"/>
    <property type="match status" value="1"/>
</dbReference>
<gene>
    <name evidence="5" type="ORF">OXPF_43250</name>
</gene>
<dbReference type="InterPro" id="IPR017871">
    <property type="entry name" value="ABC_transporter-like_CS"/>
</dbReference>
<proteinExistence type="predicted"/>
<dbReference type="OrthoDB" id="9799337at2"/>
<accession>A0A0P8WK11</accession>
<feature type="domain" description="ABC transporter" evidence="4">
    <location>
        <begin position="3"/>
        <end position="238"/>
    </location>
</feature>
<organism evidence="5 6">
    <name type="scientific">Oxobacter pfennigii</name>
    <dbReference type="NCBI Taxonomy" id="36849"/>
    <lineage>
        <taxon>Bacteria</taxon>
        <taxon>Bacillati</taxon>
        <taxon>Bacillota</taxon>
        <taxon>Clostridia</taxon>
        <taxon>Eubacteriales</taxon>
        <taxon>Clostridiaceae</taxon>
        <taxon>Oxobacter</taxon>
    </lineage>
</organism>
<dbReference type="Proteomes" id="UP000050326">
    <property type="component" value="Unassembled WGS sequence"/>
</dbReference>
<evidence type="ECO:0000313" key="5">
    <source>
        <dbReference type="EMBL" id="KPU42540.1"/>
    </source>
</evidence>
<sequence>MSISVENLSFAFDKKQVLKSITFSAKHNELLSVLGPNGVGKSTMFRCITNLLNNYEGCITIEGKDIRHLGIKEMAAIVAYIPQSNHPSFNFSVFDMVLMGTASQFSVISTPGRRQHELAEASLERLGILHLKNRGFAHISGGERQLALIARALVQQAKILIMDEPTSNLDYGNQLRVLDQVKALAAKGYTIIQSTHNPDQTLMFSDKVLALLNGEVLAFGNPDEIINEELIYELYGVNVEIKHVVPENIRFCVPKKISGQFSAIG</sequence>
<keyword evidence="1" id="KW-0813">Transport</keyword>
<dbReference type="FunFam" id="3.40.50.300:FF:000134">
    <property type="entry name" value="Iron-enterobactin ABC transporter ATP-binding protein"/>
    <property type="match status" value="1"/>
</dbReference>